<accession>A0A150X578</accession>
<evidence type="ECO:0000313" key="1">
    <source>
        <dbReference type="EMBL" id="KYG73866.1"/>
    </source>
</evidence>
<dbReference type="Proteomes" id="UP000075606">
    <property type="component" value="Unassembled WGS sequence"/>
</dbReference>
<dbReference type="Pfam" id="PF04390">
    <property type="entry name" value="LptE"/>
    <property type="match status" value="1"/>
</dbReference>
<evidence type="ECO:0008006" key="3">
    <source>
        <dbReference type="Google" id="ProtNLM"/>
    </source>
</evidence>
<dbReference type="RefSeq" id="WP_068222859.1">
    <property type="nucleotide sequence ID" value="NZ_LRPC01000028.1"/>
</dbReference>
<dbReference type="AlphaFoldDB" id="A0A150X578"/>
<dbReference type="EMBL" id="LRPC01000028">
    <property type="protein sequence ID" value="KYG73866.1"/>
    <property type="molecule type" value="Genomic_DNA"/>
</dbReference>
<reference evidence="1 2" key="1">
    <citation type="submission" date="2016-01" db="EMBL/GenBank/DDBJ databases">
        <title>Genome sequencing of Roseivirga spongicola UST030701-084.</title>
        <authorList>
            <person name="Selvaratnam C."/>
            <person name="Thevarajoo S."/>
            <person name="Goh K.M."/>
            <person name="Ee R."/>
            <person name="Chan K.-G."/>
            <person name="Chong C.S."/>
        </authorList>
    </citation>
    <scope>NUCLEOTIDE SEQUENCE [LARGE SCALE GENOMIC DNA]</scope>
    <source>
        <strain evidence="1 2">UST030701-084</strain>
    </source>
</reference>
<organism evidence="1 2">
    <name type="scientific">Roseivirga spongicola</name>
    <dbReference type="NCBI Taxonomy" id="333140"/>
    <lineage>
        <taxon>Bacteria</taxon>
        <taxon>Pseudomonadati</taxon>
        <taxon>Bacteroidota</taxon>
        <taxon>Cytophagia</taxon>
        <taxon>Cytophagales</taxon>
        <taxon>Roseivirgaceae</taxon>
        <taxon>Roseivirga</taxon>
    </lineage>
</organism>
<proteinExistence type="predicted"/>
<gene>
    <name evidence="1" type="ORF">AWW68_14435</name>
</gene>
<dbReference type="OrthoDB" id="9790776at2"/>
<dbReference type="GO" id="GO:0043165">
    <property type="term" value="P:Gram-negative-bacterium-type cell outer membrane assembly"/>
    <property type="evidence" value="ECO:0007669"/>
    <property type="project" value="InterPro"/>
</dbReference>
<evidence type="ECO:0000313" key="2">
    <source>
        <dbReference type="Proteomes" id="UP000075606"/>
    </source>
</evidence>
<dbReference type="STRING" id="333140.AWW68_14435"/>
<sequence>MKSIKVILGLALLFVVNGCSNISYSFSGTTIDYNTTKTISIANFINEIGSGPPNMAQTFTEGLKDYFQRRTKLQVVQNQGDLQFEGGISNYRVAPQAISSSGSSTRADGTGLMRLTITVQVVFNDTVNEEASFQRPFEFYADYDPSTTTLNAVEDDLVEEIFEALYFDIFQAAVAQW</sequence>
<name>A0A150X578_9BACT</name>
<dbReference type="InterPro" id="IPR007485">
    <property type="entry name" value="LPS_assembly_LptE"/>
</dbReference>
<keyword evidence="2" id="KW-1185">Reference proteome</keyword>
<comment type="caution">
    <text evidence="1">The sequence shown here is derived from an EMBL/GenBank/DDBJ whole genome shotgun (WGS) entry which is preliminary data.</text>
</comment>
<protein>
    <recommendedName>
        <fullName evidence="3">Lipopolysaccharide-assembly</fullName>
    </recommendedName>
</protein>
<dbReference type="GO" id="GO:0019867">
    <property type="term" value="C:outer membrane"/>
    <property type="evidence" value="ECO:0007669"/>
    <property type="project" value="InterPro"/>
</dbReference>